<dbReference type="PANTHER" id="PTHR33490:SF6">
    <property type="entry name" value="SLL1049 PROTEIN"/>
    <property type="match status" value="1"/>
</dbReference>
<evidence type="ECO:0000313" key="6">
    <source>
        <dbReference type="EMBL" id="AKV80690.1"/>
    </source>
</evidence>
<proteinExistence type="predicted"/>
<evidence type="ECO:0000313" key="12">
    <source>
        <dbReference type="Proteomes" id="UP000062475"/>
    </source>
</evidence>
<dbReference type="Proteomes" id="UP000068832">
    <property type="component" value="Chromosome"/>
</dbReference>
<dbReference type="EMBL" id="CP008822">
    <property type="protein sequence ID" value="AIM27036.1"/>
    <property type="molecule type" value="Genomic_DNA"/>
</dbReference>
<name>A0A088E3Y9_9CREN</name>
<dbReference type="RefSeq" id="WP_012020837.1">
    <property type="nucleotide sequence ID" value="NZ_CP008822.1"/>
</dbReference>
<reference evidence="2 8" key="1">
    <citation type="journal article" date="2014" name="J. Bacteriol.">
        <title>Role of an Archaeal PitA Transporter in the Copper and Arsenic Resistance of Metallosphaera sedula, an Extreme Thermoacidophile.</title>
        <authorList>
            <person name="McCarthy S."/>
            <person name="Ai C."/>
            <person name="Wheaton G."/>
            <person name="Tevatia R."/>
            <person name="Eckrich V."/>
            <person name="Kelly R."/>
            <person name="Blum P."/>
        </authorList>
    </citation>
    <scope>NUCLEOTIDE SEQUENCE [LARGE SCALE GENOMIC DNA]</scope>
    <source>
        <strain evidence="2 8">CuR1</strain>
    </source>
</reference>
<evidence type="ECO:0000313" key="5">
    <source>
        <dbReference type="EMBL" id="AKV78445.1"/>
    </source>
</evidence>
<evidence type="ECO:0000313" key="13">
    <source>
        <dbReference type="Proteomes" id="UP000068832"/>
    </source>
</evidence>
<protein>
    <submittedName>
        <fullName evidence="2 3">Transglutaminase</fullName>
    </submittedName>
</protein>
<dbReference type="GeneID" id="91755341"/>
<dbReference type="Proteomes" id="UP000029084">
    <property type="component" value="Chromosome"/>
</dbReference>
<dbReference type="EMBL" id="CP012173">
    <property type="protein sequence ID" value="AKV76193.1"/>
    <property type="molecule type" value="Genomic_DNA"/>
</dbReference>
<dbReference type="EMBL" id="CP012176">
    <property type="protein sequence ID" value="AKV82931.1"/>
    <property type="molecule type" value="Genomic_DNA"/>
</dbReference>
<evidence type="ECO:0000313" key="8">
    <source>
        <dbReference type="Proteomes" id="UP000029084"/>
    </source>
</evidence>
<evidence type="ECO:0000313" key="3">
    <source>
        <dbReference type="EMBL" id="AKV73954.1"/>
    </source>
</evidence>
<organism evidence="2 8">
    <name type="scientific">Metallosphaera sedula</name>
    <dbReference type="NCBI Taxonomy" id="43687"/>
    <lineage>
        <taxon>Archaea</taxon>
        <taxon>Thermoproteota</taxon>
        <taxon>Thermoprotei</taxon>
        <taxon>Sulfolobales</taxon>
        <taxon>Sulfolobaceae</taxon>
        <taxon>Metallosphaera</taxon>
    </lineage>
</organism>
<dbReference type="AlphaFoldDB" id="A0A088E3Y9"/>
<evidence type="ECO:0000313" key="9">
    <source>
        <dbReference type="Proteomes" id="UP000056255"/>
    </source>
</evidence>
<dbReference type="InterPro" id="IPR038765">
    <property type="entry name" value="Papain-like_cys_pep_sf"/>
</dbReference>
<evidence type="ECO:0000313" key="10">
    <source>
        <dbReference type="Proteomes" id="UP000061362"/>
    </source>
</evidence>
<reference evidence="10 11" key="2">
    <citation type="journal article" date="2015" name="Genome Announc.">
        <title>Complete Genome Sequences of Evolved Arsenate-Resistant Metallosphaera sedula Strains.</title>
        <authorList>
            <person name="Ai C."/>
            <person name="McCarthy S."/>
            <person name="Schackwitz W."/>
            <person name="Martin J."/>
            <person name="Lipzen A."/>
            <person name="Blum P."/>
        </authorList>
    </citation>
    <scope>NUCLEOTIDE SEQUENCE [LARGE SCALE GENOMIC DNA]</scope>
    <source>
        <strain evidence="5 11">ARS120-1</strain>
        <strain evidence="6 10">ARS120-2</strain>
        <strain evidence="3 13">ARS50-1</strain>
        <strain evidence="4 12">ARS50-2</strain>
    </source>
</reference>
<dbReference type="SMART" id="SM00460">
    <property type="entry name" value="TGc"/>
    <property type="match status" value="1"/>
</dbReference>
<dbReference type="OMA" id="WGRDFSD"/>
<dbReference type="Proteomes" id="UP000061362">
    <property type="component" value="Chromosome"/>
</dbReference>
<dbReference type="EMBL" id="CP012172">
    <property type="protein sequence ID" value="AKV73954.1"/>
    <property type="molecule type" value="Genomic_DNA"/>
</dbReference>
<gene>
    <name evidence="2" type="ORF">HA72_0878</name>
    <name evidence="3" type="ORF">MsedA_0894</name>
    <name evidence="4" type="ORF">MsedB_0895</name>
    <name evidence="5" type="ORF">MsedC_0894</name>
    <name evidence="6" type="ORF">MsedD_0895</name>
    <name evidence="7" type="ORF">MsedE_0894</name>
</gene>
<dbReference type="EMBL" id="CP012174">
    <property type="protein sequence ID" value="AKV78445.1"/>
    <property type="molecule type" value="Genomic_DNA"/>
</dbReference>
<dbReference type="Pfam" id="PF08379">
    <property type="entry name" value="Bact_transglu_N"/>
    <property type="match status" value="1"/>
</dbReference>
<dbReference type="PATRIC" id="fig|43687.5.peg.905"/>
<dbReference type="EMBL" id="CP012175">
    <property type="protein sequence ID" value="AKV80690.1"/>
    <property type="molecule type" value="Genomic_DNA"/>
</dbReference>
<dbReference type="InterPro" id="IPR002931">
    <property type="entry name" value="Transglutaminase-like"/>
</dbReference>
<accession>A0A088E3Y9</accession>
<dbReference type="Proteomes" id="UP000062398">
    <property type="component" value="Chromosome"/>
</dbReference>
<evidence type="ECO:0000313" key="4">
    <source>
        <dbReference type="EMBL" id="AKV76193.1"/>
    </source>
</evidence>
<dbReference type="Proteomes" id="UP000062475">
    <property type="component" value="Chromosome"/>
</dbReference>
<dbReference type="Proteomes" id="UP000056255">
    <property type="component" value="Chromosome"/>
</dbReference>
<dbReference type="PANTHER" id="PTHR33490">
    <property type="entry name" value="BLR5614 PROTEIN-RELATED"/>
    <property type="match status" value="1"/>
</dbReference>
<feature type="domain" description="Transglutaminase-like" evidence="1">
    <location>
        <begin position="159"/>
        <end position="219"/>
    </location>
</feature>
<evidence type="ECO:0000313" key="7">
    <source>
        <dbReference type="EMBL" id="AKV82931.1"/>
    </source>
</evidence>
<sequence>MDYEVIYRSVYEYEADVIVNENTCRIVPYDGDNQRLLKHEVDSIPQGYKTYFRDIFDNIVYKIKVTEVHKRLEIYSESLVRVDTKAIRVNYDFPYDYGFNQFLLPTKLVDPEPFQKIASELTKNVKSMGEVIETAVKFVRDRIKYAPGATDVTTTAYDAFKLGMGVCQDYTHVTLAILRALKIPARYVMGVVNDNPRATHAWVEVMMPDGTYVDVDPTRGRFYNLGYVKFAIGRDFADVSPIVGSFMSSGKDQLKNVMIKVRKVAD</sequence>
<dbReference type="SUPFAM" id="SSF54001">
    <property type="entry name" value="Cysteine proteinases"/>
    <property type="match status" value="1"/>
</dbReference>
<evidence type="ECO:0000259" key="1">
    <source>
        <dbReference type="SMART" id="SM00460"/>
    </source>
</evidence>
<evidence type="ECO:0000313" key="11">
    <source>
        <dbReference type="Proteomes" id="UP000062398"/>
    </source>
</evidence>
<dbReference type="OrthoDB" id="18481at2157"/>
<dbReference type="Pfam" id="PF01841">
    <property type="entry name" value="Transglut_core"/>
    <property type="match status" value="1"/>
</dbReference>
<dbReference type="InterPro" id="IPR013589">
    <property type="entry name" value="Bac_transglu_N"/>
</dbReference>
<dbReference type="Gene3D" id="3.10.620.30">
    <property type="match status" value="1"/>
</dbReference>
<evidence type="ECO:0000313" key="2">
    <source>
        <dbReference type="EMBL" id="AIM27036.1"/>
    </source>
</evidence>
<reference evidence="7 9" key="3">
    <citation type="submission" date="2015-07" db="EMBL/GenBank/DDBJ databases">
        <title>Physiological, transcriptional responses and genome re-sequencing of acid resistant extremely thermoacidophilic Metallosphaera sedula SARC-M1.</title>
        <authorList>
            <person name="Ai C."/>
            <person name="McCarthy S."/>
            <person name="Eckrich V."/>
            <person name="Rudrappa D."/>
            <person name="Qiu G."/>
            <person name="Blum P."/>
        </authorList>
    </citation>
    <scope>NUCLEOTIDE SEQUENCE [LARGE SCALE GENOMIC DNA]</scope>
    <source>
        <strain evidence="7 9">SARC-M1</strain>
    </source>
</reference>